<accession>A0A0A2ZRS4</accession>
<feature type="transmembrane region" description="Helical" evidence="1">
    <location>
        <begin position="39"/>
        <end position="60"/>
    </location>
</feature>
<organism evidence="2 3">
    <name type="scientific">Gallibacterium anatis 4895</name>
    <dbReference type="NCBI Taxonomy" id="1396510"/>
    <lineage>
        <taxon>Bacteria</taxon>
        <taxon>Pseudomonadati</taxon>
        <taxon>Pseudomonadota</taxon>
        <taxon>Gammaproteobacteria</taxon>
        <taxon>Pasteurellales</taxon>
        <taxon>Pasteurellaceae</taxon>
        <taxon>Gallibacterium</taxon>
    </lineage>
</organism>
<gene>
    <name evidence="2" type="ORF">IO48_10830</name>
</gene>
<dbReference type="EMBL" id="JPJQ01000054">
    <property type="protein sequence ID" value="KGQ59716.1"/>
    <property type="molecule type" value="Genomic_DNA"/>
</dbReference>
<comment type="caution">
    <text evidence="2">The sequence shown here is derived from an EMBL/GenBank/DDBJ whole genome shotgun (WGS) entry which is preliminary data.</text>
</comment>
<keyword evidence="1" id="KW-0812">Transmembrane</keyword>
<proteinExistence type="predicted"/>
<reference evidence="2 3" key="1">
    <citation type="submission" date="2014-07" db="EMBL/GenBank/DDBJ databases">
        <title>Chaperone-usher fimbriae in a diverse selection of Gallibacterium genomes.</title>
        <authorList>
            <person name="Kudirkiene E."/>
            <person name="Bager R.J."/>
            <person name="Johnson T.J."/>
            <person name="Bojesen A.M."/>
        </authorList>
    </citation>
    <scope>NUCLEOTIDE SEQUENCE [LARGE SCALE GENOMIC DNA]</scope>
    <source>
        <strain evidence="2 3">4895</strain>
    </source>
</reference>
<evidence type="ECO:0000313" key="3">
    <source>
        <dbReference type="Proteomes" id="UP000030554"/>
    </source>
</evidence>
<name>A0A0A2ZRS4_9PAST</name>
<evidence type="ECO:0000256" key="1">
    <source>
        <dbReference type="SAM" id="Phobius"/>
    </source>
</evidence>
<sequence>MCELSYESTVLYLLIAMVCFVGSTNTLVVVMLSTGLQRLFFIIAMVAFIVATFHYTNVVLDCGWVYV</sequence>
<dbReference type="AlphaFoldDB" id="A0A0A2ZRS4"/>
<protein>
    <submittedName>
        <fullName evidence="2">Uncharacterized protein</fullName>
    </submittedName>
</protein>
<keyword evidence="1" id="KW-1133">Transmembrane helix</keyword>
<evidence type="ECO:0000313" key="2">
    <source>
        <dbReference type="EMBL" id="KGQ59716.1"/>
    </source>
</evidence>
<dbReference type="Proteomes" id="UP000030554">
    <property type="component" value="Unassembled WGS sequence"/>
</dbReference>
<keyword evidence="1" id="KW-0472">Membrane</keyword>
<feature type="transmembrane region" description="Helical" evidence="1">
    <location>
        <begin position="12"/>
        <end position="32"/>
    </location>
</feature>